<evidence type="ECO:0000256" key="4">
    <source>
        <dbReference type="ARBA" id="ARBA00022801"/>
    </source>
</evidence>
<reference evidence="9 10" key="1">
    <citation type="submission" date="2019-04" db="EMBL/GenBank/DDBJ databases">
        <title>Friends and foes A comparative genomics study of 23 Aspergillus species from section Flavi.</title>
        <authorList>
            <consortium name="DOE Joint Genome Institute"/>
            <person name="Kjaerbolling I."/>
            <person name="Vesth T."/>
            <person name="Frisvad J.C."/>
            <person name="Nybo J.L."/>
            <person name="Theobald S."/>
            <person name="Kildgaard S."/>
            <person name="Isbrandt T."/>
            <person name="Kuo A."/>
            <person name="Sato A."/>
            <person name="Lyhne E.K."/>
            <person name="Kogle M.E."/>
            <person name="Wiebenga A."/>
            <person name="Kun R.S."/>
            <person name="Lubbers R.J."/>
            <person name="Makela M.R."/>
            <person name="Barry K."/>
            <person name="Chovatia M."/>
            <person name="Clum A."/>
            <person name="Daum C."/>
            <person name="Haridas S."/>
            <person name="He G."/>
            <person name="LaButti K."/>
            <person name="Lipzen A."/>
            <person name="Mondo S."/>
            <person name="Riley R."/>
            <person name="Salamov A."/>
            <person name="Simmons B.A."/>
            <person name="Magnuson J.K."/>
            <person name="Henrissat B."/>
            <person name="Mortensen U.H."/>
            <person name="Larsen T.O."/>
            <person name="Devries R.P."/>
            <person name="Grigoriev I.V."/>
            <person name="Machida M."/>
            <person name="Baker S.E."/>
            <person name="Andersen M.R."/>
        </authorList>
    </citation>
    <scope>NUCLEOTIDE SEQUENCE [LARGE SCALE GENOMIC DNA]</scope>
    <source>
        <strain evidence="9 10">CBS 151.66</strain>
    </source>
</reference>
<organism evidence="9 10">
    <name type="scientific">Aspergillus leporis</name>
    <dbReference type="NCBI Taxonomy" id="41062"/>
    <lineage>
        <taxon>Eukaryota</taxon>
        <taxon>Fungi</taxon>
        <taxon>Dikarya</taxon>
        <taxon>Ascomycota</taxon>
        <taxon>Pezizomycotina</taxon>
        <taxon>Eurotiomycetes</taxon>
        <taxon>Eurotiomycetidae</taxon>
        <taxon>Eurotiales</taxon>
        <taxon>Aspergillaceae</taxon>
        <taxon>Aspergillus</taxon>
        <taxon>Aspergillus subgen. Circumdati</taxon>
    </lineage>
</organism>
<evidence type="ECO:0000256" key="5">
    <source>
        <dbReference type="ARBA" id="ARBA00022989"/>
    </source>
</evidence>
<dbReference type="PANTHER" id="PTHR43731">
    <property type="entry name" value="RHOMBOID PROTEASE"/>
    <property type="match status" value="1"/>
</dbReference>
<evidence type="ECO:0000313" key="10">
    <source>
        <dbReference type="Proteomes" id="UP000326565"/>
    </source>
</evidence>
<evidence type="ECO:0000256" key="1">
    <source>
        <dbReference type="ARBA" id="ARBA00004141"/>
    </source>
</evidence>
<dbReference type="OrthoDB" id="10260614at2759"/>
<dbReference type="InterPro" id="IPR035952">
    <property type="entry name" value="Rhomboid-like_sf"/>
</dbReference>
<dbReference type="InterPro" id="IPR050925">
    <property type="entry name" value="Rhomboid_protease_S54"/>
</dbReference>
<dbReference type="AlphaFoldDB" id="A0A5N5X673"/>
<keyword evidence="5 7" id="KW-1133">Transmembrane helix</keyword>
<dbReference type="GO" id="GO:0004252">
    <property type="term" value="F:serine-type endopeptidase activity"/>
    <property type="evidence" value="ECO:0007669"/>
    <property type="project" value="InterPro"/>
</dbReference>
<dbReference type="GO" id="GO:0016020">
    <property type="term" value="C:membrane"/>
    <property type="evidence" value="ECO:0007669"/>
    <property type="project" value="UniProtKB-SubCell"/>
</dbReference>
<evidence type="ECO:0000256" key="6">
    <source>
        <dbReference type="ARBA" id="ARBA00023136"/>
    </source>
</evidence>
<dbReference type="GO" id="GO:0006465">
    <property type="term" value="P:signal peptide processing"/>
    <property type="evidence" value="ECO:0007669"/>
    <property type="project" value="TreeGrafter"/>
</dbReference>
<name>A0A5N5X673_9EURO</name>
<feature type="transmembrane region" description="Helical" evidence="7">
    <location>
        <begin position="460"/>
        <end position="479"/>
    </location>
</feature>
<dbReference type="FunFam" id="1.20.1540.10:FF:000012">
    <property type="entry name" value="Rhomboid family protein"/>
    <property type="match status" value="1"/>
</dbReference>
<comment type="subcellular location">
    <subcellularLocation>
        <location evidence="1">Membrane</location>
        <topology evidence="1">Multi-pass membrane protein</topology>
    </subcellularLocation>
</comment>
<feature type="transmembrane region" description="Helical" evidence="7">
    <location>
        <begin position="316"/>
        <end position="334"/>
    </location>
</feature>
<keyword evidence="10" id="KW-1185">Reference proteome</keyword>
<evidence type="ECO:0000256" key="2">
    <source>
        <dbReference type="ARBA" id="ARBA00009045"/>
    </source>
</evidence>
<dbReference type="PANTHER" id="PTHR43731:SF14">
    <property type="entry name" value="PRESENILIN-ASSOCIATED RHOMBOID-LIKE PROTEIN, MITOCHONDRIAL"/>
    <property type="match status" value="1"/>
</dbReference>
<dbReference type="Pfam" id="PF01694">
    <property type="entry name" value="Rhomboid"/>
    <property type="match status" value="1"/>
</dbReference>
<accession>A0A5N5X673</accession>
<dbReference type="Gene3D" id="1.20.1540.10">
    <property type="entry name" value="Rhomboid-like"/>
    <property type="match status" value="1"/>
</dbReference>
<sequence length="564" mass="63215">MSNVFCVAWRIPCLGPRSLSLLPSHPASLRSACRAPPPWCLDSISRRVFGSLSLSPSTTPYQPFSLAKTGRPLIPIRPFSNSSCLRSKPVPKAESGVQPRTQPFSAAEINTIFGTHAKITPQLGTRVLAVLQGRRLDGTLDLDLPSDITRSVRPSSLDAALQWLRKNHPLDEDAAILARIEREELEEEEKLIRRAENLGLYKPQSGSYGAELGDSNDPYGKSVLKEAVKHNETRLLAEQEKRRKEWLEGEQKEREKLEYMRQKNTALQKFEDTAALEVRERADPSQRPLLAWIQKHHLRATDWDLDVSKLTNSGRILRILTITLVTFGLCYVFAVNYQSPAKADRLWPDVPPAAATVVGIIGTNIGIFVLWKICPPAWRLLNRYFITVAAYPRPLSLVGNTFSHQSMNHLALNMVVLWFVGTRLHDEIGRGNFLALYMASGVFGSFTSLTANILRGNLGLTALGASGAISALVAAWCMLHADENFTFFFLPSEWQEVASAKGWMVLTGLVALEFINMFTRGRALIDYWAHIGGFLAGTIWSVAYKKQNEERQKNKSWYEQVFRS</sequence>
<feature type="transmembrane region" description="Helical" evidence="7">
    <location>
        <begin position="354"/>
        <end position="374"/>
    </location>
</feature>
<keyword evidence="6 7" id="KW-0472">Membrane</keyword>
<feature type="domain" description="Peptidase S54 rhomboid" evidence="8">
    <location>
        <begin position="397"/>
        <end position="544"/>
    </location>
</feature>
<comment type="similarity">
    <text evidence="2">Belongs to the peptidase S54 family.</text>
</comment>
<evidence type="ECO:0000256" key="3">
    <source>
        <dbReference type="ARBA" id="ARBA00022692"/>
    </source>
</evidence>
<protein>
    <recommendedName>
        <fullName evidence="8">Peptidase S54 rhomboid domain-containing protein</fullName>
    </recommendedName>
</protein>
<keyword evidence="3 7" id="KW-0812">Transmembrane</keyword>
<gene>
    <name evidence="9" type="ORF">BDV29DRAFT_113622</name>
</gene>
<dbReference type="InterPro" id="IPR022764">
    <property type="entry name" value="Peptidase_S54_rhomboid_dom"/>
</dbReference>
<feature type="transmembrane region" description="Helical" evidence="7">
    <location>
        <begin position="525"/>
        <end position="544"/>
    </location>
</feature>
<dbReference type="EMBL" id="ML732200">
    <property type="protein sequence ID" value="KAB8075024.1"/>
    <property type="molecule type" value="Genomic_DNA"/>
</dbReference>
<dbReference type="SUPFAM" id="SSF144091">
    <property type="entry name" value="Rhomboid-like"/>
    <property type="match status" value="1"/>
</dbReference>
<evidence type="ECO:0000259" key="8">
    <source>
        <dbReference type="Pfam" id="PF01694"/>
    </source>
</evidence>
<keyword evidence="4" id="KW-0378">Hydrolase</keyword>
<dbReference type="Proteomes" id="UP000326565">
    <property type="component" value="Unassembled WGS sequence"/>
</dbReference>
<proteinExistence type="inferred from homology"/>
<evidence type="ECO:0000256" key="7">
    <source>
        <dbReference type="SAM" id="Phobius"/>
    </source>
</evidence>
<evidence type="ECO:0000313" key="9">
    <source>
        <dbReference type="EMBL" id="KAB8075024.1"/>
    </source>
</evidence>